<feature type="coiled-coil region" evidence="1">
    <location>
        <begin position="148"/>
        <end position="175"/>
    </location>
</feature>
<protein>
    <submittedName>
        <fullName evidence="3">Uncharacterized protein</fullName>
    </submittedName>
</protein>
<feature type="region of interest" description="Disordered" evidence="2">
    <location>
        <begin position="94"/>
        <end position="122"/>
    </location>
</feature>
<dbReference type="OrthoDB" id="198475at2157"/>
<proteinExistence type="predicted"/>
<organism evidence="3 4">
    <name type="scientific">Natronolimnobius baerhuensis</name>
    <dbReference type="NCBI Taxonomy" id="253108"/>
    <lineage>
        <taxon>Archaea</taxon>
        <taxon>Methanobacteriati</taxon>
        <taxon>Methanobacteriota</taxon>
        <taxon>Stenosarchaea group</taxon>
        <taxon>Halobacteria</taxon>
        <taxon>Halobacteriales</taxon>
        <taxon>Natrialbaceae</taxon>
        <taxon>Natronolimnobius</taxon>
    </lineage>
</organism>
<keyword evidence="4" id="KW-1185">Reference proteome</keyword>
<dbReference type="Gene3D" id="1.10.287.1490">
    <property type="match status" value="1"/>
</dbReference>
<reference evidence="3 4" key="1">
    <citation type="submission" date="2017-02" db="EMBL/GenBank/DDBJ databases">
        <title>Natronthermophilus aegyptiacus gen. nov.,sp. nov., an aerobic, extremely halophilic alkalithermophilic archaeon isolated from the athalassohaline Wadi An Natrun, Egypt.</title>
        <authorList>
            <person name="Zhao B."/>
        </authorList>
    </citation>
    <scope>NUCLEOTIDE SEQUENCE [LARGE SCALE GENOMIC DNA]</scope>
    <source>
        <strain evidence="3 4">CGMCC 1.3597</strain>
    </source>
</reference>
<gene>
    <name evidence="3" type="ORF">B2G88_10615</name>
</gene>
<accession>A0A202E986</accession>
<dbReference type="AlphaFoldDB" id="A0A202E986"/>
<dbReference type="RefSeq" id="WP_054862988.1">
    <property type="nucleotide sequence ID" value="NZ_MWPH01000002.1"/>
</dbReference>
<feature type="region of interest" description="Disordered" evidence="2">
    <location>
        <begin position="208"/>
        <end position="227"/>
    </location>
</feature>
<evidence type="ECO:0000313" key="3">
    <source>
        <dbReference type="EMBL" id="OVE84821.1"/>
    </source>
</evidence>
<dbReference type="EMBL" id="MWPH01000002">
    <property type="protein sequence ID" value="OVE84821.1"/>
    <property type="molecule type" value="Genomic_DNA"/>
</dbReference>
<evidence type="ECO:0000256" key="1">
    <source>
        <dbReference type="SAM" id="Coils"/>
    </source>
</evidence>
<evidence type="ECO:0000256" key="2">
    <source>
        <dbReference type="SAM" id="MobiDB-lite"/>
    </source>
</evidence>
<name>A0A202E986_9EURY</name>
<feature type="coiled-coil region" evidence="1">
    <location>
        <begin position="264"/>
        <end position="298"/>
    </location>
</feature>
<sequence>MDRRSLLLSAGSVGGLLGLGGYHQRRRLRRWDDRDALRTARDRDRPTLDPATTLTVSDDHLEAARADLSDLVEDVRDAWPDFDDQLDALPREVQRAQSQLESAEDDLADADDRLTDSDDLTPPERLQLLDEFRNGLRSAGQALALTQLERGERDVDDVVDELEAAEAEYEAVAGAIDYYADDLSWAVAAYGELDERLEDVRRAIGSGQRELEQNHLNQRPNTDPDEESEWRRLQGLARASSRVFAADAMCEDIERFEAQLHDDADTTTDAADALEARYEALEDEIETLTEEVDFSYGDGHAAYARDMWTPFEFDRSDGSDERRRGRLALAVRLIAERYAVARTLETFADTPSPRHLDTDDPLYSSFETTGEDVLEAARRADDALENSLAADGDHPLVHHLCTVVVEDRDWTDRRLERTLDDINEDSDEEWAIALERLRLGYLEVEAFVTELPAVLEAIESE</sequence>
<keyword evidence="1" id="KW-0175">Coiled coil</keyword>
<evidence type="ECO:0000313" key="4">
    <source>
        <dbReference type="Proteomes" id="UP000196084"/>
    </source>
</evidence>
<dbReference type="Proteomes" id="UP000196084">
    <property type="component" value="Unassembled WGS sequence"/>
</dbReference>
<comment type="caution">
    <text evidence="3">The sequence shown here is derived from an EMBL/GenBank/DDBJ whole genome shotgun (WGS) entry which is preliminary data.</text>
</comment>